<evidence type="ECO:0000313" key="6">
    <source>
        <dbReference type="Proteomes" id="UP001220238"/>
    </source>
</evidence>
<dbReference type="InterPro" id="IPR003593">
    <property type="entry name" value="AAA+_ATPase"/>
</dbReference>
<dbReference type="InterPro" id="IPR050319">
    <property type="entry name" value="ABC_transp_ATP-bind"/>
</dbReference>
<dbReference type="InterPro" id="IPR003439">
    <property type="entry name" value="ABC_transporter-like_ATP-bd"/>
</dbReference>
<dbReference type="InterPro" id="IPR027417">
    <property type="entry name" value="P-loop_NTPase"/>
</dbReference>
<dbReference type="Gene3D" id="3.40.50.300">
    <property type="entry name" value="P-loop containing nucleotide triphosphate hydrolases"/>
    <property type="match status" value="1"/>
</dbReference>
<dbReference type="GeneID" id="92769217"/>
<reference evidence="5" key="1">
    <citation type="submission" date="2023-03" db="EMBL/GenBank/DDBJ databases">
        <title>Corynebacterium amycolatum SB-1.</title>
        <authorList>
            <person name="Jo H."/>
        </authorList>
    </citation>
    <scope>NUCLEOTIDE SEQUENCE</scope>
    <source>
        <strain evidence="5">SB-1</strain>
    </source>
</reference>
<dbReference type="PROSITE" id="PS50893">
    <property type="entry name" value="ABC_TRANSPORTER_2"/>
    <property type="match status" value="1"/>
</dbReference>
<evidence type="ECO:0000256" key="2">
    <source>
        <dbReference type="ARBA" id="ARBA00022741"/>
    </source>
</evidence>
<dbReference type="InterPro" id="IPR017871">
    <property type="entry name" value="ABC_transporter-like_CS"/>
</dbReference>
<dbReference type="EMBL" id="CP120206">
    <property type="protein sequence ID" value="WET43067.1"/>
    <property type="molecule type" value="Genomic_DNA"/>
</dbReference>
<dbReference type="Proteomes" id="UP001220238">
    <property type="component" value="Chromosome"/>
</dbReference>
<protein>
    <submittedName>
        <fullName evidence="5">ATP-binding cassette domain-containing protein</fullName>
    </submittedName>
</protein>
<dbReference type="PROSITE" id="PS00211">
    <property type="entry name" value="ABC_TRANSPORTER_1"/>
    <property type="match status" value="1"/>
</dbReference>
<evidence type="ECO:0000313" key="5">
    <source>
        <dbReference type="EMBL" id="WET43067.1"/>
    </source>
</evidence>
<dbReference type="Pfam" id="PF00005">
    <property type="entry name" value="ABC_tran"/>
    <property type="match status" value="1"/>
</dbReference>
<keyword evidence="3 5" id="KW-0067">ATP-binding</keyword>
<proteinExistence type="predicted"/>
<dbReference type="PANTHER" id="PTHR43776">
    <property type="entry name" value="TRANSPORT ATP-BINDING PROTEIN"/>
    <property type="match status" value="1"/>
</dbReference>
<evidence type="ECO:0000259" key="4">
    <source>
        <dbReference type="PROSITE" id="PS50893"/>
    </source>
</evidence>
<dbReference type="AlphaFoldDB" id="A0AB38XT17"/>
<dbReference type="GO" id="GO:0055085">
    <property type="term" value="P:transmembrane transport"/>
    <property type="evidence" value="ECO:0007669"/>
    <property type="project" value="UniProtKB-ARBA"/>
</dbReference>
<dbReference type="SUPFAM" id="SSF52540">
    <property type="entry name" value="P-loop containing nucleoside triphosphate hydrolases"/>
    <property type="match status" value="1"/>
</dbReference>
<keyword evidence="2" id="KW-0547">Nucleotide-binding</keyword>
<accession>A0AB38XT17</accession>
<gene>
    <name evidence="5" type="ORF">P2W56_06320</name>
</gene>
<dbReference type="GO" id="GO:0005524">
    <property type="term" value="F:ATP binding"/>
    <property type="evidence" value="ECO:0007669"/>
    <property type="project" value="UniProtKB-KW"/>
</dbReference>
<dbReference type="RefSeq" id="WP_038628588.1">
    <property type="nucleotide sequence ID" value="NZ_CP046975.1"/>
</dbReference>
<evidence type="ECO:0000256" key="3">
    <source>
        <dbReference type="ARBA" id="ARBA00022840"/>
    </source>
</evidence>
<dbReference type="GO" id="GO:0016887">
    <property type="term" value="F:ATP hydrolysis activity"/>
    <property type="evidence" value="ECO:0007669"/>
    <property type="project" value="InterPro"/>
</dbReference>
<sequence>MISIDGVTCKGRLLDVTLTIPQGSVVGIMGRSGAGKSSLISLLTGQLCPDSGTVTMAQGPIGYIPQNPDTTLLPHRPVIDSICEFATGDVRAMLESLGLNPEFAYRRPHELSGGQRQRMAIARALIGKPELIIADEAFSALDRDTAAMLEEVLLSTEATVLLVSHDISSLLRLCNHIIVMSAGEAVFSGPVGELHKTDIPEVVELLSAAEELAS</sequence>
<organism evidence="5 6">
    <name type="scientific">Corynebacterium amycolatum</name>
    <dbReference type="NCBI Taxonomy" id="43765"/>
    <lineage>
        <taxon>Bacteria</taxon>
        <taxon>Bacillati</taxon>
        <taxon>Actinomycetota</taxon>
        <taxon>Actinomycetes</taxon>
        <taxon>Mycobacteriales</taxon>
        <taxon>Corynebacteriaceae</taxon>
        <taxon>Corynebacterium</taxon>
    </lineage>
</organism>
<evidence type="ECO:0000256" key="1">
    <source>
        <dbReference type="ARBA" id="ARBA00022448"/>
    </source>
</evidence>
<name>A0AB38XT17_CORAY</name>
<dbReference type="SMART" id="SM00382">
    <property type="entry name" value="AAA"/>
    <property type="match status" value="1"/>
</dbReference>
<keyword evidence="1" id="KW-0813">Transport</keyword>
<feature type="domain" description="ABC transporter" evidence="4">
    <location>
        <begin position="2"/>
        <end position="207"/>
    </location>
</feature>